<name>A0ACC0PCZ1_RHOML</name>
<comment type="caution">
    <text evidence="1">The sequence shown here is derived from an EMBL/GenBank/DDBJ whole genome shotgun (WGS) entry which is preliminary data.</text>
</comment>
<dbReference type="EMBL" id="CM046390">
    <property type="protein sequence ID" value="KAI8563350.1"/>
    <property type="molecule type" value="Genomic_DNA"/>
</dbReference>
<protein>
    <submittedName>
        <fullName evidence="1">Uncharacterized protein</fullName>
    </submittedName>
</protein>
<reference evidence="1" key="1">
    <citation type="submission" date="2022-02" db="EMBL/GenBank/DDBJ databases">
        <title>Plant Genome Project.</title>
        <authorList>
            <person name="Zhang R.-G."/>
        </authorList>
    </citation>
    <scope>NUCLEOTIDE SEQUENCE</scope>
    <source>
        <strain evidence="1">AT1</strain>
    </source>
</reference>
<gene>
    <name evidence="1" type="ORF">RHMOL_Rhmol03G0105200</name>
</gene>
<sequence>MQVRSVSPVDEEDDAEEQTEEEETVEDEAAGASSSLAPSEQNDEALRLFREVYRIPDNVEVSPVRGSHIKFSNEHVTVPLMAITEGGLRFPMHKVIRELLHSFNLTPCQLTVNTYRLIHSVVKLAEVKMFHLEAYHLFGNYMMSRNLKYSRYFLCSQKKKPKLIVDGMYDSEKWASDYVEIRGNFMYPPDEYGQFEVPKRRGCPTSAPWEAESTKRGDNRQRGGGRSRDGAERHHGRSRKEKEEEAGGGEGQSCRKSSSSVGDLAEKTPHPTGSKVPPPPSLASKRPHPPTAHSKDDVAEKKQKTTEAGSAVQPEIEKGKGTSGSATAWHPQFIAPDKCQITNEDSLAADPSIARTLFHSLALPKDVKVPESLKAAIDDHYFHAGRAMQSLMCAQLYISDVDKRMKVQQQLAERYKKQLDNSDFERDKLFEQITTLNEMVQQLQGGTEKARAEGKKEGETERRDEMDREKKKAFDEGYSQGYNKAVDELVDQALDATGVAADDAKRTTIEVPPLIEQEPAQDIHEEQADANVAASVATEHLAEAQASGNEGTSVPIKPTATPDA</sequence>
<dbReference type="Proteomes" id="UP001062846">
    <property type="component" value="Chromosome 3"/>
</dbReference>
<proteinExistence type="predicted"/>
<evidence type="ECO:0000313" key="2">
    <source>
        <dbReference type="Proteomes" id="UP001062846"/>
    </source>
</evidence>
<evidence type="ECO:0000313" key="1">
    <source>
        <dbReference type="EMBL" id="KAI8563350.1"/>
    </source>
</evidence>
<organism evidence="1 2">
    <name type="scientific">Rhododendron molle</name>
    <name type="common">Chinese azalea</name>
    <name type="synonym">Azalea mollis</name>
    <dbReference type="NCBI Taxonomy" id="49168"/>
    <lineage>
        <taxon>Eukaryota</taxon>
        <taxon>Viridiplantae</taxon>
        <taxon>Streptophyta</taxon>
        <taxon>Embryophyta</taxon>
        <taxon>Tracheophyta</taxon>
        <taxon>Spermatophyta</taxon>
        <taxon>Magnoliopsida</taxon>
        <taxon>eudicotyledons</taxon>
        <taxon>Gunneridae</taxon>
        <taxon>Pentapetalae</taxon>
        <taxon>asterids</taxon>
        <taxon>Ericales</taxon>
        <taxon>Ericaceae</taxon>
        <taxon>Ericoideae</taxon>
        <taxon>Rhodoreae</taxon>
        <taxon>Rhododendron</taxon>
    </lineage>
</organism>
<accession>A0ACC0PCZ1</accession>
<keyword evidence="2" id="KW-1185">Reference proteome</keyword>